<protein>
    <submittedName>
        <fullName evidence="11">Histamine H2 receptor-like</fullName>
    </submittedName>
</protein>
<organism evidence="10 11">
    <name type="scientific">Pogonomyrmex barbatus</name>
    <name type="common">red harvester ant</name>
    <dbReference type="NCBI Taxonomy" id="144034"/>
    <lineage>
        <taxon>Eukaryota</taxon>
        <taxon>Metazoa</taxon>
        <taxon>Ecdysozoa</taxon>
        <taxon>Arthropoda</taxon>
        <taxon>Hexapoda</taxon>
        <taxon>Insecta</taxon>
        <taxon>Pterygota</taxon>
        <taxon>Neoptera</taxon>
        <taxon>Endopterygota</taxon>
        <taxon>Hymenoptera</taxon>
        <taxon>Apocrita</taxon>
        <taxon>Aculeata</taxon>
        <taxon>Formicoidea</taxon>
        <taxon>Formicidae</taxon>
        <taxon>Myrmicinae</taxon>
        <taxon>Pogonomyrmex</taxon>
    </lineage>
</organism>
<dbReference type="AlphaFoldDB" id="A0A6I9VUS9"/>
<dbReference type="GeneID" id="105424371"/>
<reference evidence="11" key="1">
    <citation type="submission" date="2025-08" db="UniProtKB">
        <authorList>
            <consortium name="RefSeq"/>
        </authorList>
    </citation>
    <scope>IDENTIFICATION</scope>
</reference>
<keyword evidence="5 8" id="KW-0472">Membrane</keyword>
<dbReference type="GO" id="GO:0005886">
    <property type="term" value="C:plasma membrane"/>
    <property type="evidence" value="ECO:0007669"/>
    <property type="project" value="TreeGrafter"/>
</dbReference>
<evidence type="ECO:0000256" key="6">
    <source>
        <dbReference type="ARBA" id="ARBA00023170"/>
    </source>
</evidence>
<feature type="transmembrane region" description="Helical" evidence="8">
    <location>
        <begin position="195"/>
        <end position="218"/>
    </location>
</feature>
<accession>A0A6I9VUS9</accession>
<keyword evidence="6" id="KW-0675">Receptor</keyword>
<keyword evidence="7" id="KW-0807">Transducer</keyword>
<evidence type="ECO:0000256" key="1">
    <source>
        <dbReference type="ARBA" id="ARBA00004141"/>
    </source>
</evidence>
<dbReference type="PANTHER" id="PTHR24243">
    <property type="entry name" value="G-PROTEIN COUPLED RECEPTOR"/>
    <property type="match status" value="1"/>
</dbReference>
<keyword evidence="3 8" id="KW-1133">Transmembrane helix</keyword>
<keyword evidence="2 8" id="KW-0812">Transmembrane</keyword>
<evidence type="ECO:0000256" key="4">
    <source>
        <dbReference type="ARBA" id="ARBA00023040"/>
    </source>
</evidence>
<dbReference type="PROSITE" id="PS50262">
    <property type="entry name" value="G_PROTEIN_RECEP_F1_2"/>
    <property type="match status" value="1"/>
</dbReference>
<evidence type="ECO:0000256" key="2">
    <source>
        <dbReference type="ARBA" id="ARBA00022692"/>
    </source>
</evidence>
<evidence type="ECO:0000256" key="3">
    <source>
        <dbReference type="ARBA" id="ARBA00022989"/>
    </source>
</evidence>
<feature type="transmembrane region" description="Helical" evidence="8">
    <location>
        <begin position="239"/>
        <end position="256"/>
    </location>
</feature>
<feature type="transmembrane region" description="Helical" evidence="8">
    <location>
        <begin position="122"/>
        <end position="144"/>
    </location>
</feature>
<evidence type="ECO:0000256" key="7">
    <source>
        <dbReference type="ARBA" id="ARBA00023224"/>
    </source>
</evidence>
<dbReference type="OrthoDB" id="7701452at2759"/>
<feature type="transmembrane region" description="Helical" evidence="8">
    <location>
        <begin position="165"/>
        <end position="183"/>
    </location>
</feature>
<feature type="transmembrane region" description="Helical" evidence="8">
    <location>
        <begin position="56"/>
        <end position="78"/>
    </location>
</feature>
<name>A0A6I9VUS9_9HYME</name>
<evidence type="ECO:0000256" key="8">
    <source>
        <dbReference type="SAM" id="Phobius"/>
    </source>
</evidence>
<evidence type="ECO:0000313" key="11">
    <source>
        <dbReference type="RefSeq" id="XP_011632865.1"/>
    </source>
</evidence>
<dbReference type="Proteomes" id="UP000504615">
    <property type="component" value="Unplaced"/>
</dbReference>
<sequence length="312" mass="36113">MSITTSDNNEHDVKMIESPFPRHFHFQTEDTVTTSFTKMNIITPVISKPARNIMDLIMLVTGASLNVFLGLSITLNSIMHTSSNCYVMSLMFSNFVVLLEPLKQVFDWIFDIHLEMNLDYVFMMSFSTSVLIIILLNVETYVVICQKNSPLRNTLLKISTAIKGVSFIWILCIMLIAMELHLYEHFQKEIIHDIYISSSVMFLIFPSFILILLNYFTLYDLIISKSIIGAWPSEDIKRFIFLVGVNVGFFLTMVPYRIVRIIIFITQSYNDMAIEITYIMIKMHPIILPIICFITFKRTRQTFKDNDALSTA</sequence>
<dbReference type="Gene3D" id="1.20.1070.10">
    <property type="entry name" value="Rhodopsin 7-helix transmembrane proteins"/>
    <property type="match status" value="1"/>
</dbReference>
<dbReference type="InterPro" id="IPR017452">
    <property type="entry name" value="GPCR_Rhodpsn_7TM"/>
</dbReference>
<evidence type="ECO:0000256" key="5">
    <source>
        <dbReference type="ARBA" id="ARBA00023136"/>
    </source>
</evidence>
<dbReference type="GO" id="GO:0004930">
    <property type="term" value="F:G protein-coupled receptor activity"/>
    <property type="evidence" value="ECO:0007669"/>
    <property type="project" value="UniProtKB-KW"/>
</dbReference>
<keyword evidence="10" id="KW-1185">Reference proteome</keyword>
<dbReference type="SUPFAM" id="SSF81321">
    <property type="entry name" value="Family A G protein-coupled receptor-like"/>
    <property type="match status" value="1"/>
</dbReference>
<dbReference type="RefSeq" id="XP_011632865.1">
    <property type="nucleotide sequence ID" value="XM_011634563.1"/>
</dbReference>
<feature type="domain" description="G-protein coupled receptors family 1 profile" evidence="9">
    <location>
        <begin position="65"/>
        <end position="292"/>
    </location>
</feature>
<gene>
    <name evidence="11" type="primary">LOC105424371</name>
</gene>
<proteinExistence type="predicted"/>
<comment type="subcellular location">
    <subcellularLocation>
        <location evidence="1">Membrane</location>
        <topology evidence="1">Multi-pass membrane protein</topology>
    </subcellularLocation>
</comment>
<evidence type="ECO:0000259" key="9">
    <source>
        <dbReference type="PROSITE" id="PS50262"/>
    </source>
</evidence>
<feature type="transmembrane region" description="Helical" evidence="8">
    <location>
        <begin position="276"/>
        <end position="296"/>
    </location>
</feature>
<evidence type="ECO:0000313" key="10">
    <source>
        <dbReference type="Proteomes" id="UP000504615"/>
    </source>
</evidence>
<dbReference type="PANTHER" id="PTHR24243:SF233">
    <property type="entry name" value="THYROTROPIN-RELEASING HORMONE RECEPTOR"/>
    <property type="match status" value="1"/>
</dbReference>
<keyword evidence="4" id="KW-0297">G-protein coupled receptor</keyword>
<dbReference type="KEGG" id="pbar:105424371"/>